<dbReference type="EMBL" id="SOKU01000222">
    <property type="protein sequence ID" value="TES85379.1"/>
    <property type="molecule type" value="Genomic_DNA"/>
</dbReference>
<dbReference type="AlphaFoldDB" id="A0A523QII3"/>
<dbReference type="GO" id="GO:0003677">
    <property type="term" value="F:DNA binding"/>
    <property type="evidence" value="ECO:0007669"/>
    <property type="project" value="UniProtKB-KW"/>
</dbReference>
<dbReference type="InterPro" id="IPR041657">
    <property type="entry name" value="HTH_17"/>
</dbReference>
<organism evidence="2 3">
    <name type="scientific">Aerophobetes bacterium</name>
    <dbReference type="NCBI Taxonomy" id="2030807"/>
    <lineage>
        <taxon>Bacteria</taxon>
        <taxon>Candidatus Aerophobota</taxon>
    </lineage>
</organism>
<dbReference type="Pfam" id="PF12728">
    <property type="entry name" value="HTH_17"/>
    <property type="match status" value="1"/>
</dbReference>
<accession>A0A523QII3</accession>
<name>A0A523QII3_UNCAE</name>
<proteinExistence type="predicted"/>
<feature type="domain" description="Helix-turn-helix" evidence="1">
    <location>
        <begin position="9"/>
        <end position="58"/>
    </location>
</feature>
<reference evidence="2 3" key="1">
    <citation type="submission" date="2019-03" db="EMBL/GenBank/DDBJ databases">
        <title>Metabolic potential of uncultured bacteria and archaea associated with petroleum seepage in deep-sea sediments.</title>
        <authorList>
            <person name="Dong X."/>
            <person name="Hubert C."/>
        </authorList>
    </citation>
    <scope>NUCLEOTIDE SEQUENCE [LARGE SCALE GENOMIC DNA]</scope>
    <source>
        <strain evidence="2">E44_bin92</strain>
    </source>
</reference>
<evidence type="ECO:0000313" key="2">
    <source>
        <dbReference type="EMBL" id="TES85379.1"/>
    </source>
</evidence>
<sequence length="68" mass="7670">MENDNDSLVLTPKQVGKLLSLSRGVLYSALHRGAIPCIRVSPRKILIPKHRFLEWLNEGGGENLHPRK</sequence>
<gene>
    <name evidence="2" type="ORF">E3J95_04555</name>
</gene>
<keyword evidence="2" id="KW-0238">DNA-binding</keyword>
<comment type="caution">
    <text evidence="2">The sequence shown here is derived from an EMBL/GenBank/DDBJ whole genome shotgun (WGS) entry which is preliminary data.</text>
</comment>
<dbReference type="Proteomes" id="UP000320781">
    <property type="component" value="Unassembled WGS sequence"/>
</dbReference>
<dbReference type="InterPro" id="IPR010093">
    <property type="entry name" value="SinI_DNA-bd"/>
</dbReference>
<evidence type="ECO:0000259" key="1">
    <source>
        <dbReference type="Pfam" id="PF12728"/>
    </source>
</evidence>
<dbReference type="NCBIfam" id="TIGR01764">
    <property type="entry name" value="excise"/>
    <property type="match status" value="1"/>
</dbReference>
<protein>
    <submittedName>
        <fullName evidence="2">DNA-binding protein</fullName>
    </submittedName>
</protein>
<evidence type="ECO:0000313" key="3">
    <source>
        <dbReference type="Proteomes" id="UP000320781"/>
    </source>
</evidence>